<proteinExistence type="predicted"/>
<keyword evidence="1" id="KW-0472">Membrane</keyword>
<name>G0S414_CHATD</name>
<dbReference type="GeneID" id="18256257"/>
<dbReference type="HOGENOM" id="CLU_270324_0_0_1"/>
<dbReference type="PANTHER" id="PTHR39596:SF2">
    <property type="entry name" value="HET DOMAIN PROTEIN (AFU_ORTHOLOGUE AFUA_1G17550)-RELATED"/>
    <property type="match status" value="1"/>
</dbReference>
<dbReference type="Proteomes" id="UP000008066">
    <property type="component" value="Unassembled WGS sequence"/>
</dbReference>
<gene>
    <name evidence="2" type="ORF">CTHT_0022190</name>
</gene>
<keyword evidence="1" id="KW-1133">Transmembrane helix</keyword>
<keyword evidence="3" id="KW-1185">Reference proteome</keyword>
<dbReference type="eggNOG" id="ENOG502SQ4R">
    <property type="taxonomic scope" value="Eukaryota"/>
</dbReference>
<dbReference type="KEGG" id="cthr:CTHT_0022190"/>
<evidence type="ECO:0000256" key="1">
    <source>
        <dbReference type="SAM" id="Phobius"/>
    </source>
</evidence>
<evidence type="ECO:0000313" key="2">
    <source>
        <dbReference type="EMBL" id="EGS20390.1"/>
    </source>
</evidence>
<dbReference type="PANTHER" id="PTHR39596">
    <property type="match status" value="1"/>
</dbReference>
<reference evidence="2 3" key="1">
    <citation type="journal article" date="2011" name="Cell">
        <title>Insight into structure and assembly of the nuclear pore complex by utilizing the genome of a eukaryotic thermophile.</title>
        <authorList>
            <person name="Amlacher S."/>
            <person name="Sarges P."/>
            <person name="Flemming D."/>
            <person name="van Noort V."/>
            <person name="Kunze R."/>
            <person name="Devos D.P."/>
            <person name="Arumugam M."/>
            <person name="Bork P."/>
            <person name="Hurt E."/>
        </authorList>
    </citation>
    <scope>NUCLEOTIDE SEQUENCE [LARGE SCALE GENOMIC DNA]</scope>
    <source>
        <strain evidence="3">DSM 1495 / CBS 144.50 / IMI 039719</strain>
    </source>
</reference>
<evidence type="ECO:0000313" key="3">
    <source>
        <dbReference type="Proteomes" id="UP000008066"/>
    </source>
</evidence>
<protein>
    <recommendedName>
        <fullName evidence="4">Heterokaryon incompatibility domain-containing protein</fullName>
    </recommendedName>
</protein>
<dbReference type="AlphaFoldDB" id="G0S414"/>
<keyword evidence="1" id="KW-0812">Transmembrane</keyword>
<dbReference type="OrthoDB" id="2426273at2759"/>
<evidence type="ECO:0008006" key="4">
    <source>
        <dbReference type="Google" id="ProtNLM"/>
    </source>
</evidence>
<accession>G0S414</accession>
<sequence length="1001" mass="111670">MDFLPHPSSGVGPLDIPFVADAPYQFGSYFWDFPKVHGFGDQWASLPAPRLAALVQSWLYFGTISEFLGRPIDYEQFHDNSDECTVTAKPLIPLLNEWVAAHVAEVASRAAVDGEAAGYQRWRMVLFQHARFLESVLRFAEDFDKVSQSHIKPIPSIILSVKVLCTALRGLLYDLADYDADDYSKPWPSPTDRMRREFLPATDTQGKPNYSPSTQVLLEAMFLRGWCPYLARKVLTSFNYANAYYFTRLYRVFSKEVNHDNCTDGECIATNADLFEYVPRHVHFGCICQPKVAPMDQIRAIIEAGGIPLIRLRPTKTGVRIEVVRMTARTRFVVVSHVWSAGIGNKYANALPECQLRRLYAHLSNLKPLSRHGARDSDFNLLNSLDMGFQTATPRRPKYLWIDVLCMPPKEGPTAFLRIQAINKLPAVYQAADRILVLDSKLETLSVHESDILEQFSRFAVSPWFGRCWTFQEAALASACEVQGADGTFDAFFPQIPKALTSGPLPPRRRQTPLLTALTHPIGQIKILLSRKSSGAGSFQPLDGRAPIIDFDANTALMASMTRSLNQEFRSAFSNGIKPEKTVFGEGALAPDFCTLFVQVWNELSKRSTSMPGDMPIIMANLLGFNSEPIMRLPKSSDRMACILRSMDGIPVSLLFNLFGLRHEPGRNHRDRWLPVYPSRDRLAFGSTFTNLRVVGDDMYMPNNCVSRKKVAVLVCTGPPDPFSSSTFTVRDVSTGERYAIELHRSEGDEFATPEIGPYIIAIQLDPELNARPEGLFIEGLDAIPRVYAGALFRVRRVVTRVKKVYNHNLDEGYDDSFELVEDEEGNALSDEISSKRSTDYLSGDISAAFGRYECGLLRTIYDCPMTVTRLPGGGAGDPLSSVCSTPLERPGPILTAQPLPPTWQIVIEREPAAYPYPLSTRPSLADAITPITAILTITAIDGLVASGSVGLAIAICATLFYTLNSLAKACLITKLVLHSLFLIQLFVYPGVERVRRRWMW</sequence>
<dbReference type="EMBL" id="GL988041">
    <property type="protein sequence ID" value="EGS20390.1"/>
    <property type="molecule type" value="Genomic_DNA"/>
</dbReference>
<dbReference type="RefSeq" id="XP_006692686.1">
    <property type="nucleotide sequence ID" value="XM_006692623.1"/>
</dbReference>
<organism evidence="3">
    <name type="scientific">Chaetomium thermophilum (strain DSM 1495 / CBS 144.50 / IMI 039719)</name>
    <name type="common">Thermochaetoides thermophila</name>
    <dbReference type="NCBI Taxonomy" id="759272"/>
    <lineage>
        <taxon>Eukaryota</taxon>
        <taxon>Fungi</taxon>
        <taxon>Dikarya</taxon>
        <taxon>Ascomycota</taxon>
        <taxon>Pezizomycotina</taxon>
        <taxon>Sordariomycetes</taxon>
        <taxon>Sordariomycetidae</taxon>
        <taxon>Sordariales</taxon>
        <taxon>Chaetomiaceae</taxon>
        <taxon>Thermochaetoides</taxon>
    </lineage>
</organism>
<feature type="transmembrane region" description="Helical" evidence="1">
    <location>
        <begin position="944"/>
        <end position="964"/>
    </location>
</feature>
<dbReference type="OMA" id="FGDQWAS"/>